<evidence type="ECO:0000256" key="7">
    <source>
        <dbReference type="ARBA" id="ARBA00023242"/>
    </source>
</evidence>
<dbReference type="Proteomes" id="UP001327560">
    <property type="component" value="Chromosome 5"/>
</dbReference>
<dbReference type="InterPro" id="IPR016177">
    <property type="entry name" value="DNA-bd_dom_sf"/>
</dbReference>
<evidence type="ECO:0000256" key="2">
    <source>
        <dbReference type="ARBA" id="ARBA00022745"/>
    </source>
</evidence>
<keyword evidence="2" id="KW-0936">Ethylene signaling pathway</keyword>
<feature type="domain" description="AP2/ERF" evidence="9">
    <location>
        <begin position="78"/>
        <end position="136"/>
    </location>
</feature>
<keyword evidence="7" id="KW-0539">Nucleus</keyword>
<organism evidence="10 11">
    <name type="scientific">Canna indica</name>
    <name type="common">Indian-shot</name>
    <dbReference type="NCBI Taxonomy" id="4628"/>
    <lineage>
        <taxon>Eukaryota</taxon>
        <taxon>Viridiplantae</taxon>
        <taxon>Streptophyta</taxon>
        <taxon>Embryophyta</taxon>
        <taxon>Tracheophyta</taxon>
        <taxon>Spermatophyta</taxon>
        <taxon>Magnoliopsida</taxon>
        <taxon>Liliopsida</taxon>
        <taxon>Zingiberales</taxon>
        <taxon>Cannaceae</taxon>
        <taxon>Canna</taxon>
    </lineage>
</organism>
<accession>A0AAQ3KK81</accession>
<proteinExistence type="predicted"/>
<dbReference type="Pfam" id="PF00847">
    <property type="entry name" value="AP2"/>
    <property type="match status" value="1"/>
</dbReference>
<dbReference type="PROSITE" id="PS51032">
    <property type="entry name" value="AP2_ERF"/>
    <property type="match status" value="1"/>
</dbReference>
<evidence type="ECO:0000256" key="6">
    <source>
        <dbReference type="ARBA" id="ARBA00023163"/>
    </source>
</evidence>
<dbReference type="InterPro" id="IPR044808">
    <property type="entry name" value="ERF_plant"/>
</dbReference>
<dbReference type="InterPro" id="IPR036955">
    <property type="entry name" value="AP2/ERF_dom_sf"/>
</dbReference>
<feature type="region of interest" description="Disordered" evidence="8">
    <location>
        <begin position="153"/>
        <end position="175"/>
    </location>
</feature>
<evidence type="ECO:0000256" key="5">
    <source>
        <dbReference type="ARBA" id="ARBA00023159"/>
    </source>
</evidence>
<name>A0AAQ3KK81_9LILI</name>
<evidence type="ECO:0000256" key="8">
    <source>
        <dbReference type="SAM" id="MobiDB-lite"/>
    </source>
</evidence>
<dbReference type="FunFam" id="3.30.730.10:FF:000001">
    <property type="entry name" value="Ethylene-responsive transcription factor 2"/>
    <property type="match status" value="1"/>
</dbReference>
<evidence type="ECO:0000313" key="10">
    <source>
        <dbReference type="EMBL" id="WOL07607.1"/>
    </source>
</evidence>
<evidence type="ECO:0000256" key="1">
    <source>
        <dbReference type="ARBA" id="ARBA00004123"/>
    </source>
</evidence>
<keyword evidence="11" id="KW-1185">Reference proteome</keyword>
<dbReference type="InterPro" id="IPR001471">
    <property type="entry name" value="AP2/ERF_dom"/>
</dbReference>
<keyword evidence="4" id="KW-0238">DNA-binding</keyword>
<evidence type="ECO:0000256" key="4">
    <source>
        <dbReference type="ARBA" id="ARBA00023125"/>
    </source>
</evidence>
<comment type="subcellular location">
    <subcellularLocation>
        <location evidence="1">Nucleus</location>
    </subcellularLocation>
</comment>
<keyword evidence="6" id="KW-0804">Transcription</keyword>
<dbReference type="GO" id="GO:0005634">
    <property type="term" value="C:nucleus"/>
    <property type="evidence" value="ECO:0007669"/>
    <property type="project" value="UniProtKB-SubCell"/>
</dbReference>
<dbReference type="Gene3D" id="3.30.730.10">
    <property type="entry name" value="AP2/ERF domain"/>
    <property type="match status" value="1"/>
</dbReference>
<evidence type="ECO:0000259" key="9">
    <source>
        <dbReference type="PROSITE" id="PS51032"/>
    </source>
</evidence>
<dbReference type="AlphaFoldDB" id="A0AAQ3KK81"/>
<sequence length="241" mass="26290">MASSICSGEDFNLDLIRQYLLGDAPQSDYLEPAPASSPVVDSNFPDPMLDRRPSLTISVPPWAAGAALATGSDDNAKRYRGVRQRPWGKFAAEIRDPARRGARVWLGTFDTAVEAARAYDRAAFQMRGRKAILNFPHEIGSVAQCAPQPPAEATAGVYGKRKREETEEEGVAESRMIKKEISPEIESSEDGFVPSACPLTPSSWKGVWDWEASETKGIFNLPPLSPLSPHPSFGFPQLTVS</sequence>
<feature type="region of interest" description="Disordered" evidence="8">
    <location>
        <begin position="222"/>
        <end position="241"/>
    </location>
</feature>
<dbReference type="PANTHER" id="PTHR31190">
    <property type="entry name" value="DNA-BINDING DOMAIN"/>
    <property type="match status" value="1"/>
</dbReference>
<dbReference type="GO" id="GO:0003700">
    <property type="term" value="F:DNA-binding transcription factor activity"/>
    <property type="evidence" value="ECO:0007669"/>
    <property type="project" value="InterPro"/>
</dbReference>
<dbReference type="CDD" id="cd00018">
    <property type="entry name" value="AP2"/>
    <property type="match status" value="1"/>
</dbReference>
<dbReference type="GO" id="GO:0009873">
    <property type="term" value="P:ethylene-activated signaling pathway"/>
    <property type="evidence" value="ECO:0007669"/>
    <property type="project" value="UniProtKB-KW"/>
</dbReference>
<dbReference type="GO" id="GO:0006950">
    <property type="term" value="P:response to stress"/>
    <property type="evidence" value="ECO:0007669"/>
    <property type="project" value="UniProtKB-ARBA"/>
</dbReference>
<dbReference type="EMBL" id="CP136894">
    <property type="protein sequence ID" value="WOL07607.1"/>
    <property type="molecule type" value="Genomic_DNA"/>
</dbReference>
<dbReference type="PANTHER" id="PTHR31190:SF499">
    <property type="entry name" value="ETHYLENE-RESPONSIVE TRANSCRIPTION FACTOR ERF105"/>
    <property type="match status" value="1"/>
</dbReference>
<keyword evidence="5" id="KW-0010">Activator</keyword>
<dbReference type="PRINTS" id="PR00367">
    <property type="entry name" value="ETHRSPELEMNT"/>
</dbReference>
<evidence type="ECO:0000256" key="3">
    <source>
        <dbReference type="ARBA" id="ARBA00023015"/>
    </source>
</evidence>
<gene>
    <name evidence="10" type="ORF">Cni_G16351</name>
</gene>
<keyword evidence="3" id="KW-0805">Transcription regulation</keyword>
<dbReference type="GO" id="GO:0000976">
    <property type="term" value="F:transcription cis-regulatory region binding"/>
    <property type="evidence" value="ECO:0007669"/>
    <property type="project" value="UniProtKB-ARBA"/>
</dbReference>
<protein>
    <recommendedName>
        <fullName evidence="9">AP2/ERF domain-containing protein</fullName>
    </recommendedName>
</protein>
<reference evidence="10 11" key="1">
    <citation type="submission" date="2023-10" db="EMBL/GenBank/DDBJ databases">
        <title>Chromosome-scale genome assembly provides insights into flower coloration mechanisms of Canna indica.</title>
        <authorList>
            <person name="Li C."/>
        </authorList>
    </citation>
    <scope>NUCLEOTIDE SEQUENCE [LARGE SCALE GENOMIC DNA]</scope>
    <source>
        <tissue evidence="10">Flower</tissue>
    </source>
</reference>
<dbReference type="SMART" id="SM00380">
    <property type="entry name" value="AP2"/>
    <property type="match status" value="1"/>
</dbReference>
<evidence type="ECO:0000313" key="11">
    <source>
        <dbReference type="Proteomes" id="UP001327560"/>
    </source>
</evidence>
<dbReference type="SUPFAM" id="SSF54171">
    <property type="entry name" value="DNA-binding domain"/>
    <property type="match status" value="1"/>
</dbReference>